<dbReference type="InterPro" id="IPR001387">
    <property type="entry name" value="Cro/C1-type_HTH"/>
</dbReference>
<comment type="caution">
    <text evidence="2">The sequence shown here is derived from an EMBL/GenBank/DDBJ whole genome shotgun (WGS) entry which is preliminary data.</text>
</comment>
<evidence type="ECO:0000259" key="1">
    <source>
        <dbReference type="PROSITE" id="PS50943"/>
    </source>
</evidence>
<accession>A0A2N7JQY9</accession>
<evidence type="ECO:0000313" key="3">
    <source>
        <dbReference type="Proteomes" id="UP000235533"/>
    </source>
</evidence>
<dbReference type="AlphaFoldDB" id="A0A2N7JQY9"/>
<reference evidence="3" key="1">
    <citation type="submission" date="2016-07" db="EMBL/GenBank/DDBJ databases">
        <title>Nontailed viruses are major unrecognized killers of bacteria in the ocean.</title>
        <authorList>
            <person name="Kauffman K."/>
            <person name="Hussain F."/>
            <person name="Yang J."/>
            <person name="Arevalo P."/>
            <person name="Brown J."/>
            <person name="Cutler M."/>
            <person name="Kelly L."/>
            <person name="Polz M.F."/>
        </authorList>
    </citation>
    <scope>NUCLEOTIDE SEQUENCE [LARGE SCALE GENOMIC DNA]</scope>
    <source>
        <strain evidence="3">10N.261.48.B5</strain>
    </source>
</reference>
<gene>
    <name evidence="2" type="ORF">BCT54_22985</name>
</gene>
<dbReference type="GO" id="GO:0003677">
    <property type="term" value="F:DNA binding"/>
    <property type="evidence" value="ECO:0007669"/>
    <property type="project" value="InterPro"/>
</dbReference>
<feature type="domain" description="HTH cro/C1-type" evidence="1">
    <location>
        <begin position="24"/>
        <end position="77"/>
    </location>
</feature>
<dbReference type="CDD" id="cd00093">
    <property type="entry name" value="HTH_XRE"/>
    <property type="match status" value="1"/>
</dbReference>
<organism evidence="2 3">
    <name type="scientific">Vibrio splendidus</name>
    <dbReference type="NCBI Taxonomy" id="29497"/>
    <lineage>
        <taxon>Bacteria</taxon>
        <taxon>Pseudomonadati</taxon>
        <taxon>Pseudomonadota</taxon>
        <taxon>Gammaproteobacteria</taxon>
        <taxon>Vibrionales</taxon>
        <taxon>Vibrionaceae</taxon>
        <taxon>Vibrio</taxon>
    </lineage>
</organism>
<name>A0A2N7JQY9_VIBSP</name>
<evidence type="ECO:0000313" key="2">
    <source>
        <dbReference type="EMBL" id="PMM53396.1"/>
    </source>
</evidence>
<dbReference type="Pfam" id="PF01381">
    <property type="entry name" value="HTH_3"/>
    <property type="match status" value="1"/>
</dbReference>
<dbReference type="RefSeq" id="WP_102552427.1">
    <property type="nucleotide sequence ID" value="NZ_MCZF01000118.1"/>
</dbReference>
<dbReference type="EMBL" id="MCZF01000118">
    <property type="protein sequence ID" value="PMM53396.1"/>
    <property type="molecule type" value="Genomic_DNA"/>
</dbReference>
<dbReference type="Gene3D" id="1.10.260.40">
    <property type="entry name" value="lambda repressor-like DNA-binding domains"/>
    <property type="match status" value="1"/>
</dbReference>
<dbReference type="InterPro" id="IPR010982">
    <property type="entry name" value="Lambda_DNA-bd_dom_sf"/>
</dbReference>
<dbReference type="SUPFAM" id="SSF47413">
    <property type="entry name" value="lambda repressor-like DNA-binding domains"/>
    <property type="match status" value="1"/>
</dbReference>
<dbReference type="Proteomes" id="UP000235533">
    <property type="component" value="Unassembled WGS sequence"/>
</dbReference>
<dbReference type="PROSITE" id="PS50943">
    <property type="entry name" value="HTH_CROC1"/>
    <property type="match status" value="1"/>
</dbReference>
<sequence>MNSRRRAVVFPRQQRILDQLGENIKLALKRRHISQELLHQRTGVSKPTLRRIIRGDSTVSIGHYMIVLSVLGLENDLGMVASDRVLIGKLESIEKLKSNSNT</sequence>
<protein>
    <submittedName>
        <fullName evidence="2">XRE family transcriptional regulator</fullName>
    </submittedName>
</protein>
<proteinExistence type="predicted"/>